<protein>
    <submittedName>
        <fullName evidence="2">Uncharacterized protein</fullName>
    </submittedName>
</protein>
<accession>A0A2V1DFA4</accession>
<name>A0A2V1DFA4_9PLEO</name>
<feature type="compositionally biased region" description="Polar residues" evidence="1">
    <location>
        <begin position="215"/>
        <end position="227"/>
    </location>
</feature>
<dbReference type="AlphaFoldDB" id="A0A2V1DFA4"/>
<dbReference type="STRING" id="97972.A0A2V1DFA4"/>
<sequence>MASQRQRKNFEDCVDEDHPVKIDYTVQSWWIGKFVQYLCWEVKGQVGEDYKVLEPKIYEEFGASPLLRESNWKPLVWPYMIGKSPRKAKPIIVISSEDEASRNEAKKVIELSDFFKNYQYFELLPLRYLPSGRVYFDPDERLRTIGMPTYIKHSETSVRPATANAVYNGDGYGYITAAHAFPDVVSDAKPPLDTQETFDLPFNSDSDSDDEAQMETLSQYSRTPPESSDSEHLSFRSSVTSGPRDQSPRINDTQQHILVPPMSSDRSSMNTDMPTNTDTHPVDHVPIDRLEPLGTVSPTSTVHDCVVVSVTHPRVIDFLTEVRSSRQDVDATIAVAQAQRANITAITSRGSVHGYLFDLPLYMSFTNSNSLQLVYKFIYDGVIQMGDCGTLVIDSETKEVYGHVVAASENTQVAFITAAGPVMNDIQKGGDWRLLCLRDTGVAEFPVTPTRSIPEIQSQHFKDIGSSALMHQQSYPQDFFEGDVVWVLKESDKPPYKATIIEARKFGNEWKYRCRDDKMHFWVEGFEWIKATNIRKAT</sequence>
<evidence type="ECO:0000313" key="2">
    <source>
        <dbReference type="EMBL" id="PVH96273.1"/>
    </source>
</evidence>
<feature type="compositionally biased region" description="Polar residues" evidence="1">
    <location>
        <begin position="235"/>
        <end position="256"/>
    </location>
</feature>
<dbReference type="EMBL" id="KZ805469">
    <property type="protein sequence ID" value="PVH96273.1"/>
    <property type="molecule type" value="Genomic_DNA"/>
</dbReference>
<reference evidence="2 3" key="1">
    <citation type="journal article" date="2018" name="Sci. Rep.">
        <title>Comparative genomics provides insights into the lifestyle and reveals functional heterogeneity of dark septate endophytic fungi.</title>
        <authorList>
            <person name="Knapp D.G."/>
            <person name="Nemeth J.B."/>
            <person name="Barry K."/>
            <person name="Hainaut M."/>
            <person name="Henrissat B."/>
            <person name="Johnson J."/>
            <person name="Kuo A."/>
            <person name="Lim J.H.P."/>
            <person name="Lipzen A."/>
            <person name="Nolan M."/>
            <person name="Ohm R.A."/>
            <person name="Tamas L."/>
            <person name="Grigoriev I.V."/>
            <person name="Spatafora J.W."/>
            <person name="Nagy L.G."/>
            <person name="Kovacs G.M."/>
        </authorList>
    </citation>
    <scope>NUCLEOTIDE SEQUENCE [LARGE SCALE GENOMIC DNA]</scope>
    <source>
        <strain evidence="2 3">DSE2036</strain>
    </source>
</reference>
<organism evidence="2 3">
    <name type="scientific">Periconia macrospinosa</name>
    <dbReference type="NCBI Taxonomy" id="97972"/>
    <lineage>
        <taxon>Eukaryota</taxon>
        <taxon>Fungi</taxon>
        <taxon>Dikarya</taxon>
        <taxon>Ascomycota</taxon>
        <taxon>Pezizomycotina</taxon>
        <taxon>Dothideomycetes</taxon>
        <taxon>Pleosporomycetidae</taxon>
        <taxon>Pleosporales</taxon>
        <taxon>Massarineae</taxon>
        <taxon>Periconiaceae</taxon>
        <taxon>Periconia</taxon>
    </lineage>
</organism>
<feature type="region of interest" description="Disordered" evidence="1">
    <location>
        <begin position="187"/>
        <end position="283"/>
    </location>
</feature>
<evidence type="ECO:0000313" key="3">
    <source>
        <dbReference type="Proteomes" id="UP000244855"/>
    </source>
</evidence>
<proteinExistence type="predicted"/>
<dbReference type="OrthoDB" id="3559580at2759"/>
<feature type="compositionally biased region" description="Polar residues" evidence="1">
    <location>
        <begin position="264"/>
        <end position="279"/>
    </location>
</feature>
<dbReference type="Proteomes" id="UP000244855">
    <property type="component" value="Unassembled WGS sequence"/>
</dbReference>
<evidence type="ECO:0000256" key="1">
    <source>
        <dbReference type="SAM" id="MobiDB-lite"/>
    </source>
</evidence>
<gene>
    <name evidence="2" type="ORF">DM02DRAFT_674930</name>
</gene>
<keyword evidence="3" id="KW-1185">Reference proteome</keyword>